<dbReference type="Proteomes" id="UP000704712">
    <property type="component" value="Unassembled WGS sequence"/>
</dbReference>
<proteinExistence type="predicted"/>
<dbReference type="AlphaFoldDB" id="A0A8S9TLW8"/>
<dbReference type="EMBL" id="JAACNO010002901">
    <property type="protein sequence ID" value="KAF4129956.1"/>
    <property type="molecule type" value="Genomic_DNA"/>
</dbReference>
<feature type="region of interest" description="Disordered" evidence="1">
    <location>
        <begin position="1"/>
        <end position="49"/>
    </location>
</feature>
<evidence type="ECO:0000313" key="3">
    <source>
        <dbReference type="Proteomes" id="UP000704712"/>
    </source>
</evidence>
<comment type="caution">
    <text evidence="2">The sequence shown here is derived from an EMBL/GenBank/DDBJ whole genome shotgun (WGS) entry which is preliminary data.</text>
</comment>
<sequence length="86" mass="9206">MDLGSDIASDSEDDSVSTSDSEYAATSPSLPEGEEGGWNQDSDQEVSFGLSVDSRAQELIQATWAGRNAGKKRKTRSSGLLLPLWL</sequence>
<evidence type="ECO:0000313" key="2">
    <source>
        <dbReference type="EMBL" id="KAF4129956.1"/>
    </source>
</evidence>
<accession>A0A8S9TLW8</accession>
<reference evidence="2" key="1">
    <citation type="submission" date="2020-03" db="EMBL/GenBank/DDBJ databases">
        <title>Hybrid Assembly of Korean Phytophthora infestans isolates.</title>
        <authorList>
            <person name="Prokchorchik M."/>
            <person name="Lee Y."/>
            <person name="Seo J."/>
            <person name="Cho J.-H."/>
            <person name="Park Y.-E."/>
            <person name="Jang D.-C."/>
            <person name="Im J.-S."/>
            <person name="Choi J.-G."/>
            <person name="Park H.-J."/>
            <person name="Lee G.-B."/>
            <person name="Lee Y.-G."/>
            <person name="Hong S.-Y."/>
            <person name="Cho K."/>
            <person name="Sohn K.H."/>
        </authorList>
    </citation>
    <scope>NUCLEOTIDE SEQUENCE</scope>
    <source>
        <strain evidence="2">KR_2_A2</strain>
    </source>
</reference>
<name>A0A8S9TLW8_PHYIN</name>
<evidence type="ECO:0000256" key="1">
    <source>
        <dbReference type="SAM" id="MobiDB-lite"/>
    </source>
</evidence>
<gene>
    <name evidence="2" type="ORF">GN958_ATG20848</name>
</gene>
<protein>
    <submittedName>
        <fullName evidence="2">Uncharacterized protein</fullName>
    </submittedName>
</protein>
<organism evidence="2 3">
    <name type="scientific">Phytophthora infestans</name>
    <name type="common">Potato late blight agent</name>
    <name type="synonym">Botrytis infestans</name>
    <dbReference type="NCBI Taxonomy" id="4787"/>
    <lineage>
        <taxon>Eukaryota</taxon>
        <taxon>Sar</taxon>
        <taxon>Stramenopiles</taxon>
        <taxon>Oomycota</taxon>
        <taxon>Peronosporomycetes</taxon>
        <taxon>Peronosporales</taxon>
        <taxon>Peronosporaceae</taxon>
        <taxon>Phytophthora</taxon>
    </lineage>
</organism>